<dbReference type="EMBL" id="AZAC01000014">
    <property type="protein sequence ID" value="KIX13818.1"/>
    <property type="molecule type" value="Genomic_DNA"/>
</dbReference>
<dbReference type="AlphaFoldDB" id="A0A0D2HTI7"/>
<dbReference type="Proteomes" id="UP000032233">
    <property type="component" value="Unassembled WGS sequence"/>
</dbReference>
<protein>
    <submittedName>
        <fullName evidence="1">Uncharacterized protein</fullName>
    </submittedName>
</protein>
<dbReference type="InParanoid" id="A0A0D2HTI7"/>
<comment type="caution">
    <text evidence="1">The sequence shown here is derived from an EMBL/GenBank/DDBJ whole genome shotgun (WGS) entry which is preliminary data.</text>
</comment>
<organism evidence="1 2">
    <name type="scientific">Dethiosulfatarculus sandiegensis</name>
    <dbReference type="NCBI Taxonomy" id="1429043"/>
    <lineage>
        <taxon>Bacteria</taxon>
        <taxon>Pseudomonadati</taxon>
        <taxon>Thermodesulfobacteriota</taxon>
        <taxon>Desulfarculia</taxon>
        <taxon>Desulfarculales</taxon>
        <taxon>Desulfarculaceae</taxon>
        <taxon>Dethiosulfatarculus</taxon>
    </lineage>
</organism>
<evidence type="ECO:0000313" key="1">
    <source>
        <dbReference type="EMBL" id="KIX13818.1"/>
    </source>
</evidence>
<reference evidence="1 2" key="1">
    <citation type="submission" date="2013-11" db="EMBL/GenBank/DDBJ databases">
        <title>Metagenomic analysis of a methanogenic consortium involved in long chain n-alkane degradation.</title>
        <authorList>
            <person name="Davidova I.A."/>
            <person name="Callaghan A.V."/>
            <person name="Wawrik B."/>
            <person name="Pruitt S."/>
            <person name="Marks C."/>
            <person name="Duncan K.E."/>
            <person name="Suflita J.M."/>
        </authorList>
    </citation>
    <scope>NUCLEOTIDE SEQUENCE [LARGE SCALE GENOMIC DNA]</scope>
    <source>
        <strain evidence="1 2">SPR</strain>
    </source>
</reference>
<sequence>MGFNHLKTWVYGKFDCPQVYLRFKICANQVNFSLKTFIPVRSLPINSLYILEQSNPKKQSVKPFHFKKAVILFFAMKNKKSGGCSEG</sequence>
<accession>A0A0D2HTI7</accession>
<gene>
    <name evidence="1" type="ORF">X474_10930</name>
</gene>
<name>A0A0D2HTI7_9BACT</name>
<dbReference type="STRING" id="1429043.X474_10930"/>
<proteinExistence type="predicted"/>
<keyword evidence="2" id="KW-1185">Reference proteome</keyword>
<evidence type="ECO:0000313" key="2">
    <source>
        <dbReference type="Proteomes" id="UP000032233"/>
    </source>
</evidence>